<evidence type="ECO:0000313" key="4">
    <source>
        <dbReference type="EMBL" id="KEF40081.1"/>
    </source>
</evidence>
<dbReference type="SUPFAM" id="SSF117916">
    <property type="entry name" value="Fe-S cluster assembly (FSCA) domain-like"/>
    <property type="match status" value="1"/>
</dbReference>
<evidence type="ECO:0000256" key="1">
    <source>
        <dbReference type="ARBA" id="ARBA00006420"/>
    </source>
</evidence>
<dbReference type="GeneID" id="89468871"/>
<organism evidence="4 5">
    <name type="scientific">Schinkia azotoformans MEV2011</name>
    <dbReference type="NCBI Taxonomy" id="1348973"/>
    <lineage>
        <taxon>Bacteria</taxon>
        <taxon>Bacillati</taxon>
        <taxon>Bacillota</taxon>
        <taxon>Bacilli</taxon>
        <taxon>Bacillales</taxon>
        <taxon>Bacillaceae</taxon>
        <taxon>Calidifontibacillus/Schinkia group</taxon>
        <taxon>Schinkia</taxon>
    </lineage>
</organism>
<dbReference type="GO" id="GO:0016226">
    <property type="term" value="P:iron-sulfur cluster assembly"/>
    <property type="evidence" value="ECO:0007669"/>
    <property type="project" value="InterPro"/>
</dbReference>
<dbReference type="GO" id="GO:0005198">
    <property type="term" value="F:structural molecule activity"/>
    <property type="evidence" value="ECO:0007669"/>
    <property type="project" value="UniProtKB-ARBA"/>
</dbReference>
<dbReference type="GO" id="GO:0051536">
    <property type="term" value="F:iron-sulfur cluster binding"/>
    <property type="evidence" value="ECO:0007669"/>
    <property type="project" value="InterPro"/>
</dbReference>
<feature type="domain" description="NIF system FeS cluster assembly NifU C-terminal" evidence="3">
    <location>
        <begin position="11"/>
        <end position="76"/>
    </location>
</feature>
<sequence length="79" mass="8649">MSENNTMIQQVEEVLNKLRPFLQRDGGDCELVDVEDGIVKLRLMGACGSCPSSTITLKAGIERALVEEVPGIVEVEQVF</sequence>
<dbReference type="OrthoDB" id="9796965at2"/>
<dbReference type="EMBL" id="JJRY01000001">
    <property type="protein sequence ID" value="KEF40081.1"/>
    <property type="molecule type" value="Genomic_DNA"/>
</dbReference>
<dbReference type="FunFam" id="3.30.300.130:FF:000003">
    <property type="entry name" value="NifU-like protein 3, chloroplastic"/>
    <property type="match status" value="1"/>
</dbReference>
<evidence type="ECO:0000259" key="3">
    <source>
        <dbReference type="Pfam" id="PF01106"/>
    </source>
</evidence>
<dbReference type="GO" id="GO:0005506">
    <property type="term" value="F:iron ion binding"/>
    <property type="evidence" value="ECO:0007669"/>
    <property type="project" value="InterPro"/>
</dbReference>
<reference evidence="4 5" key="1">
    <citation type="submission" date="2014-04" db="EMBL/GenBank/DDBJ databases">
        <title>Draft genome sequence of Bacillus azotoformans MEV2011, a (co-) denitrifying strain unable to grow in the presence of oxygen.</title>
        <authorList>
            <person name="Nielsen M."/>
            <person name="Schreiber L."/>
            <person name="Finster K."/>
            <person name="Schramm A."/>
        </authorList>
    </citation>
    <scope>NUCLEOTIDE SEQUENCE [LARGE SCALE GENOMIC DNA]</scope>
    <source>
        <strain evidence="4 5">MEV2011</strain>
    </source>
</reference>
<evidence type="ECO:0000256" key="2">
    <source>
        <dbReference type="ARBA" id="ARBA00049958"/>
    </source>
</evidence>
<comment type="similarity">
    <text evidence="1">Belongs to the NifU family.</text>
</comment>
<comment type="caution">
    <text evidence="4">The sequence shown here is derived from an EMBL/GenBank/DDBJ whole genome shotgun (WGS) entry which is preliminary data.</text>
</comment>
<protein>
    <submittedName>
        <fullName evidence="4">Thioredoxin-like protein</fullName>
    </submittedName>
</protein>
<dbReference type="InterPro" id="IPR034904">
    <property type="entry name" value="FSCA_dom_sf"/>
</dbReference>
<gene>
    <name evidence="4" type="ORF">M670_00096</name>
</gene>
<dbReference type="AlphaFoldDB" id="A0A072NRK3"/>
<evidence type="ECO:0000313" key="5">
    <source>
        <dbReference type="Proteomes" id="UP000027936"/>
    </source>
</evidence>
<dbReference type="RefSeq" id="WP_035192388.1">
    <property type="nucleotide sequence ID" value="NZ_JJRY01000001.1"/>
</dbReference>
<proteinExistence type="inferred from homology"/>
<dbReference type="PATRIC" id="fig|1348973.3.peg.91"/>
<dbReference type="PANTHER" id="PTHR11178:SF25">
    <property type="entry name" value="NIFU-LIKE PROTEIN 3, CHLOROPLASTIC"/>
    <property type="match status" value="1"/>
</dbReference>
<dbReference type="PANTHER" id="PTHR11178">
    <property type="entry name" value="IRON-SULFUR CLUSTER SCAFFOLD PROTEIN NFU-RELATED"/>
    <property type="match status" value="1"/>
</dbReference>
<name>A0A072NRK3_SCHAZ</name>
<dbReference type="Gene3D" id="3.30.300.130">
    <property type="entry name" value="Fe-S cluster assembly (FSCA)"/>
    <property type="match status" value="1"/>
</dbReference>
<comment type="function">
    <text evidence="2">May be involved in the formation or repair of [Fe-S] clusters present in iron-sulfur proteins.</text>
</comment>
<dbReference type="Proteomes" id="UP000027936">
    <property type="component" value="Unassembled WGS sequence"/>
</dbReference>
<accession>A0A072NRK3</accession>
<dbReference type="Pfam" id="PF01106">
    <property type="entry name" value="NifU"/>
    <property type="match status" value="1"/>
</dbReference>
<dbReference type="InterPro" id="IPR001075">
    <property type="entry name" value="NIF_FeS_clus_asmbl_NifU_C"/>
</dbReference>